<feature type="domain" description="Peptidase S54 rhomboid" evidence="10">
    <location>
        <begin position="230"/>
        <end position="363"/>
    </location>
</feature>
<proteinExistence type="inferred from homology"/>
<keyword evidence="12" id="KW-1185">Reference proteome</keyword>
<dbReference type="RefSeq" id="WP_122896450.1">
    <property type="nucleotide sequence ID" value="NZ_RHIB01000001.1"/>
</dbReference>
<keyword evidence="8" id="KW-0175">Coiled coil</keyword>
<evidence type="ECO:0000256" key="6">
    <source>
        <dbReference type="ARBA" id="ARBA00023136"/>
    </source>
</evidence>
<dbReference type="InterPro" id="IPR035952">
    <property type="entry name" value="Rhomboid-like_sf"/>
</dbReference>
<feature type="transmembrane region" description="Helical" evidence="9">
    <location>
        <begin position="295"/>
        <end position="313"/>
    </location>
</feature>
<name>A0A3M7TTH1_9BACI</name>
<keyword evidence="6 9" id="KW-0472">Membrane</keyword>
<dbReference type="GO" id="GO:0016020">
    <property type="term" value="C:membrane"/>
    <property type="evidence" value="ECO:0007669"/>
    <property type="project" value="UniProtKB-SubCell"/>
</dbReference>
<evidence type="ECO:0000256" key="1">
    <source>
        <dbReference type="ARBA" id="ARBA00004141"/>
    </source>
</evidence>
<feature type="repeat" description="TPR" evidence="7">
    <location>
        <begin position="471"/>
        <end position="504"/>
    </location>
</feature>
<reference evidence="11 12" key="1">
    <citation type="submission" date="2018-10" db="EMBL/GenBank/DDBJ databases">
        <title>Bacillus Keqinensis sp. nov., a moderately halophilic bacterium isolated from a saline-alkaline lake.</title>
        <authorList>
            <person name="Wang H."/>
        </authorList>
    </citation>
    <scope>NUCLEOTIDE SEQUENCE [LARGE SCALE GENOMIC DNA]</scope>
    <source>
        <strain evidence="11 12">KQ-3</strain>
    </source>
</reference>
<dbReference type="GO" id="GO:0006508">
    <property type="term" value="P:proteolysis"/>
    <property type="evidence" value="ECO:0007669"/>
    <property type="project" value="UniProtKB-KW"/>
</dbReference>
<evidence type="ECO:0000256" key="5">
    <source>
        <dbReference type="ARBA" id="ARBA00022989"/>
    </source>
</evidence>
<feature type="transmembrane region" description="Helical" evidence="9">
    <location>
        <begin position="232"/>
        <end position="259"/>
    </location>
</feature>
<dbReference type="InterPro" id="IPR011990">
    <property type="entry name" value="TPR-like_helical_dom_sf"/>
</dbReference>
<dbReference type="GO" id="GO:0004252">
    <property type="term" value="F:serine-type endopeptidase activity"/>
    <property type="evidence" value="ECO:0007669"/>
    <property type="project" value="InterPro"/>
</dbReference>
<dbReference type="AlphaFoldDB" id="A0A3M7TTH1"/>
<dbReference type="Gene3D" id="1.20.1540.10">
    <property type="entry name" value="Rhomboid-like"/>
    <property type="match status" value="1"/>
</dbReference>
<dbReference type="Gene3D" id="1.25.40.10">
    <property type="entry name" value="Tetratricopeptide repeat domain"/>
    <property type="match status" value="1"/>
</dbReference>
<feature type="transmembrane region" description="Helical" evidence="9">
    <location>
        <begin position="347"/>
        <end position="365"/>
    </location>
</feature>
<evidence type="ECO:0000256" key="3">
    <source>
        <dbReference type="ARBA" id="ARBA00022692"/>
    </source>
</evidence>
<comment type="caution">
    <text evidence="11">The sequence shown here is derived from an EMBL/GenBank/DDBJ whole genome shotgun (WGS) entry which is preliminary data.</text>
</comment>
<feature type="transmembrane region" description="Helical" evidence="9">
    <location>
        <begin position="377"/>
        <end position="395"/>
    </location>
</feature>
<feature type="transmembrane region" description="Helical" evidence="9">
    <location>
        <begin position="181"/>
        <end position="204"/>
    </location>
</feature>
<feature type="repeat" description="TPR" evidence="7">
    <location>
        <begin position="437"/>
        <end position="470"/>
    </location>
</feature>
<protein>
    <submittedName>
        <fullName evidence="11">Rhomboid family intramembrane serine protease</fullName>
    </submittedName>
</protein>
<evidence type="ECO:0000256" key="7">
    <source>
        <dbReference type="PROSITE-ProRule" id="PRU00339"/>
    </source>
</evidence>
<keyword evidence="3 9" id="KW-0812">Transmembrane</keyword>
<dbReference type="PROSITE" id="PS50293">
    <property type="entry name" value="TPR_REGION"/>
    <property type="match status" value="2"/>
</dbReference>
<dbReference type="PANTHER" id="PTHR43731:SF14">
    <property type="entry name" value="PRESENILIN-ASSOCIATED RHOMBOID-LIKE PROTEIN, MITOCHONDRIAL"/>
    <property type="match status" value="1"/>
</dbReference>
<dbReference type="Pfam" id="PF13181">
    <property type="entry name" value="TPR_8"/>
    <property type="match status" value="1"/>
</dbReference>
<feature type="coiled-coil region" evidence="8">
    <location>
        <begin position="153"/>
        <end position="180"/>
    </location>
</feature>
<dbReference type="PANTHER" id="PTHR43731">
    <property type="entry name" value="RHOMBOID PROTEASE"/>
    <property type="match status" value="1"/>
</dbReference>
<keyword evidence="5 9" id="KW-1133">Transmembrane helix</keyword>
<dbReference type="InterPro" id="IPR019734">
    <property type="entry name" value="TPR_rpt"/>
</dbReference>
<keyword evidence="4" id="KW-0378">Hydrolase</keyword>
<keyword evidence="7" id="KW-0802">TPR repeat</keyword>
<feature type="transmembrane region" description="Helical" evidence="9">
    <location>
        <begin position="271"/>
        <end position="289"/>
    </location>
</feature>
<dbReference type="InterPro" id="IPR050925">
    <property type="entry name" value="Rhomboid_protease_S54"/>
</dbReference>
<comment type="similarity">
    <text evidence="2">Belongs to the peptidase S54 family.</text>
</comment>
<dbReference type="InterPro" id="IPR022764">
    <property type="entry name" value="Peptidase_S54_rhomboid_dom"/>
</dbReference>
<evidence type="ECO:0000313" key="12">
    <source>
        <dbReference type="Proteomes" id="UP000278746"/>
    </source>
</evidence>
<organism evidence="11 12">
    <name type="scientific">Alteribacter keqinensis</name>
    <dbReference type="NCBI Taxonomy" id="2483800"/>
    <lineage>
        <taxon>Bacteria</taxon>
        <taxon>Bacillati</taxon>
        <taxon>Bacillota</taxon>
        <taxon>Bacilli</taxon>
        <taxon>Bacillales</taxon>
        <taxon>Bacillaceae</taxon>
        <taxon>Alteribacter</taxon>
    </lineage>
</organism>
<evidence type="ECO:0000256" key="4">
    <source>
        <dbReference type="ARBA" id="ARBA00022801"/>
    </source>
</evidence>
<dbReference type="SUPFAM" id="SSF144091">
    <property type="entry name" value="Rhomboid-like"/>
    <property type="match status" value="1"/>
</dbReference>
<dbReference type="SMART" id="SM00028">
    <property type="entry name" value="TPR"/>
    <property type="match status" value="3"/>
</dbReference>
<sequence length="520" mass="59190">MSLLTQQLRFWELLYHLVNKEGMRVVHLSKSDREAWLEDDRKEPYQIIRICRKDLDWSRELRSDIKETEQKAKQVRKKLGLRQANVISLIVSTYPPVDSWEELTDRPLPLTAGGKQQMRTILLTEDTLQTVMFPLATEWKLKEMPDFLPPGMIEEEDEMVRMLRRQVKKAEDKRIEDERSLFLYGKPVFTFLLLAAILGMFALVEREGSSTDIRTLIKFGAKFNPLIHDGEWWRFFSAMFLHIGFLHLFMNSLALFYLGGAVERIFGTGRFIIIYAVAGLSGSVASFAFNEQVSAGASGAIFGCFGALLYFGLKHKRLFFRTMGMNVIVILIINLSLGFLVPMIDNGAHIGGLVGGFFASAIVNLPRSSFNTGRRLAALGITVIGISALMVYGYTKPSDGSGSLAYVQIGQEYFQEEEYDEARRYLTLAVEGGVRMKEVYFLLGNTYAMEDQLDEAEPYFKKAIELDQDFAPAHYNLALVYYQTGKIEVAKDSVERAVSLDPDNSQFRELQEEIERRNPS</sequence>
<evidence type="ECO:0000259" key="10">
    <source>
        <dbReference type="Pfam" id="PF01694"/>
    </source>
</evidence>
<evidence type="ECO:0000313" key="11">
    <source>
        <dbReference type="EMBL" id="RNA68928.1"/>
    </source>
</evidence>
<dbReference type="SUPFAM" id="SSF48452">
    <property type="entry name" value="TPR-like"/>
    <property type="match status" value="1"/>
</dbReference>
<gene>
    <name evidence="11" type="ORF">EBO34_02910</name>
</gene>
<evidence type="ECO:0000256" key="2">
    <source>
        <dbReference type="ARBA" id="ARBA00009045"/>
    </source>
</evidence>
<evidence type="ECO:0000256" key="9">
    <source>
        <dbReference type="SAM" id="Phobius"/>
    </source>
</evidence>
<feature type="transmembrane region" description="Helical" evidence="9">
    <location>
        <begin position="325"/>
        <end position="341"/>
    </location>
</feature>
<accession>A0A3M7TTH1</accession>
<dbReference type="Pfam" id="PF14559">
    <property type="entry name" value="TPR_19"/>
    <property type="match status" value="1"/>
</dbReference>
<dbReference type="OrthoDB" id="9813074at2"/>
<keyword evidence="11" id="KW-0645">Protease</keyword>
<comment type="subcellular location">
    <subcellularLocation>
        <location evidence="1">Membrane</location>
        <topology evidence="1">Multi-pass membrane protein</topology>
    </subcellularLocation>
</comment>
<dbReference type="PROSITE" id="PS50005">
    <property type="entry name" value="TPR"/>
    <property type="match status" value="2"/>
</dbReference>
<dbReference type="Proteomes" id="UP000278746">
    <property type="component" value="Unassembled WGS sequence"/>
</dbReference>
<dbReference type="Pfam" id="PF01694">
    <property type="entry name" value="Rhomboid"/>
    <property type="match status" value="1"/>
</dbReference>
<dbReference type="EMBL" id="RHIB01000001">
    <property type="protein sequence ID" value="RNA68928.1"/>
    <property type="molecule type" value="Genomic_DNA"/>
</dbReference>
<evidence type="ECO:0000256" key="8">
    <source>
        <dbReference type="SAM" id="Coils"/>
    </source>
</evidence>